<dbReference type="SUPFAM" id="SSF54197">
    <property type="entry name" value="HIT-like"/>
    <property type="match status" value="2"/>
</dbReference>
<dbReference type="Gene3D" id="3.30.428.10">
    <property type="entry name" value="HIT-like"/>
    <property type="match status" value="2"/>
</dbReference>
<dbReference type="PANTHER" id="PTHR42763:SF2">
    <property type="entry name" value="ADP-GLUCOSE PHOSPHORYLASE"/>
    <property type="match status" value="1"/>
</dbReference>
<dbReference type="InterPro" id="IPR036265">
    <property type="entry name" value="HIT-like_sf"/>
</dbReference>
<dbReference type="PIRSF" id="PIRSF000808">
    <property type="entry name" value="GalT"/>
    <property type="match status" value="1"/>
</dbReference>
<keyword evidence="5" id="KW-0479">Metal-binding</keyword>
<dbReference type="AlphaFoldDB" id="F7XNH4"/>
<evidence type="ECO:0000313" key="8">
    <source>
        <dbReference type="Proteomes" id="UP000006622"/>
    </source>
</evidence>
<dbReference type="GeneID" id="10823023"/>
<feature type="binding site" evidence="5">
    <location>
        <position position="169"/>
    </location>
    <ligand>
        <name>Zn(2+)</name>
        <dbReference type="ChEBI" id="CHEBI:29105"/>
    </ligand>
</feature>
<keyword evidence="3" id="KW-0119">Carbohydrate metabolism</keyword>
<keyword evidence="5" id="KW-0862">Zinc</keyword>
<feature type="binding site" evidence="5">
    <location>
        <position position="39"/>
    </location>
    <ligand>
        <name>Zn(2+)</name>
        <dbReference type="ChEBI" id="CHEBI:29105"/>
    </ligand>
</feature>
<protein>
    <submittedName>
        <fullName evidence="7">UDP-glucose--hexose-1-phosphate uridylyltransferase</fullName>
        <ecNumber evidence="7">2.7.7.12</ecNumber>
    </submittedName>
</protein>
<dbReference type="InterPro" id="IPR053177">
    <property type="entry name" value="ADP-glucose_phosphorylase"/>
</dbReference>
<proteinExistence type="predicted"/>
<dbReference type="GO" id="GO:0008108">
    <property type="term" value="F:UDP-glucose:hexose-1-phosphate uridylyltransferase activity"/>
    <property type="evidence" value="ECO:0007669"/>
    <property type="project" value="UniProtKB-EC"/>
</dbReference>
<dbReference type="OrthoDB" id="7650at2157"/>
<feature type="binding site" evidence="5">
    <location>
        <position position="118"/>
    </location>
    <ligand>
        <name>Zn(2+)</name>
        <dbReference type="ChEBI" id="CHEBI:29105"/>
    </ligand>
</feature>
<dbReference type="PANTHER" id="PTHR42763">
    <property type="entry name" value="ADP-GLUCOSE PHOSPHORYLASE"/>
    <property type="match status" value="1"/>
</dbReference>
<evidence type="ECO:0000259" key="6">
    <source>
        <dbReference type="Pfam" id="PF01087"/>
    </source>
</evidence>
<name>F7XNH4_METZD</name>
<dbReference type="GO" id="GO:0006012">
    <property type="term" value="P:galactose metabolic process"/>
    <property type="evidence" value="ECO:0007669"/>
    <property type="project" value="InterPro"/>
</dbReference>
<feature type="domain" description="Galactose-1-phosphate uridyl transferase N-terminal" evidence="6">
    <location>
        <begin position="10"/>
        <end position="181"/>
    </location>
</feature>
<organism evidence="7 8">
    <name type="scientific">Methanosalsum zhilinae (strain DSM 4017 / NBRC 107636 / OCM 62 / WeN5)</name>
    <name type="common">Methanohalophilus zhilinae</name>
    <dbReference type="NCBI Taxonomy" id="679901"/>
    <lineage>
        <taxon>Archaea</taxon>
        <taxon>Methanobacteriati</taxon>
        <taxon>Methanobacteriota</taxon>
        <taxon>Stenosarchaea group</taxon>
        <taxon>Methanomicrobia</taxon>
        <taxon>Methanosarcinales</taxon>
        <taxon>Methanosarcinaceae</taxon>
        <taxon>Methanosalsum</taxon>
    </lineage>
</organism>
<evidence type="ECO:0000256" key="3">
    <source>
        <dbReference type="ARBA" id="ARBA00023277"/>
    </source>
</evidence>
<evidence type="ECO:0000256" key="4">
    <source>
        <dbReference type="PIRSR" id="PIRSR000808-1"/>
    </source>
</evidence>
<dbReference type="HOGENOM" id="CLU_029960_1_0_2"/>
<dbReference type="EMBL" id="CP002101">
    <property type="protein sequence ID" value="AEH61230.1"/>
    <property type="molecule type" value="Genomic_DNA"/>
</dbReference>
<evidence type="ECO:0000256" key="2">
    <source>
        <dbReference type="ARBA" id="ARBA00022695"/>
    </source>
</evidence>
<dbReference type="InterPro" id="IPR005849">
    <property type="entry name" value="GalP_Utransf_N"/>
</dbReference>
<feature type="active site" description="Tele-UMP-histidine intermediate" evidence="4">
    <location>
        <position position="171"/>
    </location>
</feature>
<reference evidence="7 8" key="1">
    <citation type="submission" date="2010-07" db="EMBL/GenBank/DDBJ databases">
        <title>The complete genome of Methanosalsum zhilinae DSM 4017.</title>
        <authorList>
            <consortium name="US DOE Joint Genome Institute (JGI-PGF)"/>
            <person name="Lucas S."/>
            <person name="Copeland A."/>
            <person name="Lapidus A."/>
            <person name="Glavina del Rio T."/>
            <person name="Dalin E."/>
            <person name="Tice H."/>
            <person name="Bruce D."/>
            <person name="Goodwin L."/>
            <person name="Pitluck S."/>
            <person name="Kyrpides N."/>
            <person name="Mavromatis K."/>
            <person name="Ovchinnikova G."/>
            <person name="Daligault H."/>
            <person name="Detter J.C."/>
            <person name="Han C."/>
            <person name="Tapia R."/>
            <person name="Larimer F."/>
            <person name="Land M."/>
            <person name="Hauser L."/>
            <person name="Markowitz V."/>
            <person name="Cheng J.-F."/>
            <person name="Hugenholtz P."/>
            <person name="Woyke T."/>
            <person name="Wu D."/>
            <person name="Spring S."/>
            <person name="Schueler E."/>
            <person name="Brambilla E."/>
            <person name="Klenk H.-P."/>
            <person name="Eisen J.A."/>
        </authorList>
    </citation>
    <scope>NUCLEOTIDE SEQUENCE [LARGE SCALE GENOMIC DNA]</scope>
    <source>
        <strain evidence="8">DSM 4017 / NBRC 107636 / OCM 62 / WeN5</strain>
    </source>
</reference>
<comment type="cofactor">
    <cofactor evidence="5">
        <name>Zn(2+)</name>
        <dbReference type="ChEBI" id="CHEBI:29105"/>
    </cofactor>
    <text evidence="5">Binds 1 zinc ion per subunit.</text>
</comment>
<evidence type="ECO:0000313" key="7">
    <source>
        <dbReference type="EMBL" id="AEH61230.1"/>
    </source>
</evidence>
<feature type="binding site" evidence="5">
    <location>
        <position position="42"/>
    </location>
    <ligand>
        <name>Zn(2+)</name>
        <dbReference type="ChEBI" id="CHEBI:29105"/>
    </ligand>
</feature>
<evidence type="ECO:0000256" key="1">
    <source>
        <dbReference type="ARBA" id="ARBA00022679"/>
    </source>
</evidence>
<keyword evidence="2 7" id="KW-0548">Nucleotidyltransferase</keyword>
<dbReference type="RefSeq" id="WP_013898667.1">
    <property type="nucleotide sequence ID" value="NC_015676.1"/>
</dbReference>
<evidence type="ECO:0000256" key="5">
    <source>
        <dbReference type="PIRSR" id="PIRSR000808-3"/>
    </source>
</evidence>
<dbReference type="InterPro" id="IPR001937">
    <property type="entry name" value="GalP_UDPtransf1"/>
</dbReference>
<keyword evidence="1 7" id="KW-0808">Transferase</keyword>
<gene>
    <name evidence="7" type="ordered locus">Mzhil_1386</name>
</gene>
<keyword evidence="8" id="KW-1185">Reference proteome</keyword>
<dbReference type="Proteomes" id="UP000006622">
    <property type="component" value="Chromosome"/>
</dbReference>
<dbReference type="EC" id="2.7.7.12" evidence="7"/>
<dbReference type="Pfam" id="PF01087">
    <property type="entry name" value="GalP_UDP_transf"/>
    <property type="match status" value="1"/>
</dbReference>
<accession>F7XNH4</accession>
<dbReference type="STRING" id="679901.Mzhil_1386"/>
<sequence length="324" mass="37472">MSEIRKHYFLDKYCLIAAERHKRPSDFKLTEKHASSSNCVFCPGNEKKTPPPTAVYYDGEVFSSDIEKSDKGWDIRCFPNLYPALSSEKPRNAILSSHPWKGYEGYGYHEVIVETPSHTRTINDYSDEEITMLMHAYRDRIKYYQSQSDIEYVSLFKNWGDKAGASIEHSHSQLIALPLVPPIISEELRVIDSLEECPYCNIVTNEQRSKRIVYENSQFAAIAPYYSIVPYEIWILPKNHINHISEADNSFLVGLGDAIRYIIIRYEQILDLPSYNYMFYESPKLCYHFNVRIQPVLATPGGFEKNTEIYINSMPPELAASHLK</sequence>
<dbReference type="KEGG" id="mzh:Mzhil_1386"/>
<dbReference type="GO" id="GO:0008270">
    <property type="term" value="F:zinc ion binding"/>
    <property type="evidence" value="ECO:0007669"/>
    <property type="project" value="InterPro"/>
</dbReference>